<dbReference type="Gene3D" id="3.60.10.10">
    <property type="entry name" value="Endonuclease/exonuclease/phosphatase"/>
    <property type="match status" value="1"/>
</dbReference>
<comment type="caution">
    <text evidence="1">The sequence shown here is derived from an EMBL/GenBank/DDBJ whole genome shotgun (WGS) entry which is preliminary data.</text>
</comment>
<organism evidence="1 2">
    <name type="scientific">Reticulomyxa filosa</name>
    <dbReference type="NCBI Taxonomy" id="46433"/>
    <lineage>
        <taxon>Eukaryota</taxon>
        <taxon>Sar</taxon>
        <taxon>Rhizaria</taxon>
        <taxon>Retaria</taxon>
        <taxon>Foraminifera</taxon>
        <taxon>Monothalamids</taxon>
        <taxon>Reticulomyxidae</taxon>
        <taxon>Reticulomyxa</taxon>
    </lineage>
</organism>
<dbReference type="AlphaFoldDB" id="X6PFX4"/>
<dbReference type="InterPro" id="IPR036691">
    <property type="entry name" value="Endo/exonu/phosph_ase_sf"/>
</dbReference>
<dbReference type="SUPFAM" id="SSF56219">
    <property type="entry name" value="DNase I-like"/>
    <property type="match status" value="1"/>
</dbReference>
<name>X6PFX4_RETFI</name>
<accession>X6PFX4</accession>
<evidence type="ECO:0000313" key="2">
    <source>
        <dbReference type="Proteomes" id="UP000023152"/>
    </source>
</evidence>
<keyword evidence="2" id="KW-1185">Reference proteome</keyword>
<reference evidence="1 2" key="1">
    <citation type="journal article" date="2013" name="Curr. Biol.">
        <title>The Genome of the Foraminiferan Reticulomyxa filosa.</title>
        <authorList>
            <person name="Glockner G."/>
            <person name="Hulsmann N."/>
            <person name="Schleicher M."/>
            <person name="Noegel A.A."/>
            <person name="Eichinger L."/>
            <person name="Gallinger C."/>
            <person name="Pawlowski J."/>
            <person name="Sierra R."/>
            <person name="Euteneuer U."/>
            <person name="Pillet L."/>
            <person name="Moustafa A."/>
            <person name="Platzer M."/>
            <person name="Groth M."/>
            <person name="Szafranski K."/>
            <person name="Schliwa M."/>
        </authorList>
    </citation>
    <scope>NUCLEOTIDE SEQUENCE [LARGE SCALE GENOMIC DNA]</scope>
</reference>
<dbReference type="Proteomes" id="UP000023152">
    <property type="component" value="Unassembled WGS sequence"/>
</dbReference>
<evidence type="ECO:0008006" key="3">
    <source>
        <dbReference type="Google" id="ProtNLM"/>
    </source>
</evidence>
<sequence>MEPVPEYVQCILEEQVSFVEKIYSSYLVSSCVGSGQMPVRKKFDHVLHCDLDEFEKEVKDARKISELIVIGGDWNSHHTAWLDKTIDEINYEFPPLCHTFKKDGRESSIDITLCSESIASRCGNWRTDSDELDVQSDHLPTTFNIRANWSNPEIKKQKIETWNLRSDKWEQYINLKRKLEEWEQSLPWWPDDVVEAAKETIGTKKKYISTYHHWQTQAESKGTKSASQGRNECPNKYHMAKWWKKFQTFKMRGGRRHPRQTIKQMWFCLFKLLGPPNVDYNLLATVYKFLISKFILLLIFPLWLFKDFACNLLFVDHFVRHCILSTAFHVSEVLDYGVISFLNFNNTTFYKKKQSPWWSDYLHRKRKAVHRLKREFRRKKITGTLKRKLKQEKQEYMVESLQEGNTRHLF</sequence>
<dbReference type="EMBL" id="ASPP01000148">
    <property type="protein sequence ID" value="ETO36919.1"/>
    <property type="molecule type" value="Genomic_DNA"/>
</dbReference>
<gene>
    <name evidence="1" type="ORF">RFI_00141</name>
</gene>
<protein>
    <recommendedName>
        <fullName evidence="3">Endonuclease/exonuclease/phosphatase domain-containing protein</fullName>
    </recommendedName>
</protein>
<evidence type="ECO:0000313" key="1">
    <source>
        <dbReference type="EMBL" id="ETO36919.1"/>
    </source>
</evidence>
<dbReference type="OrthoDB" id="7764411at2759"/>
<proteinExistence type="predicted"/>